<name>A0AAW9W8L3_STREE</name>
<evidence type="ECO:0000256" key="2">
    <source>
        <dbReference type="ARBA" id="ARBA00022448"/>
    </source>
</evidence>
<dbReference type="CDD" id="cd02066">
    <property type="entry name" value="GRX_family"/>
    <property type="match status" value="1"/>
</dbReference>
<comment type="caution">
    <text evidence="7">The sequence shown here is derived from an EMBL/GenBank/DDBJ whole genome shotgun (WGS) entry which is preliminary data.</text>
</comment>
<keyword evidence="3" id="KW-0249">Electron transport</keyword>
<gene>
    <name evidence="7" type="ORF">GM535_13760</name>
</gene>
<dbReference type="Proteomes" id="UP000729182">
    <property type="component" value="Unassembled WGS sequence"/>
</dbReference>
<sequence>GGVKSTYYTKSSSEQVLSKVKNKATIISKDNCPYCDKAKQLFKELNIEYTEYSRKDVAYFPWKTVPQIWYEGHFIGGHSELL</sequence>
<dbReference type="RefSeq" id="WP_196300871.1">
    <property type="nucleotide sequence ID" value="NZ_WNHN01000845.1"/>
</dbReference>
<dbReference type="Pfam" id="PF00462">
    <property type="entry name" value="Glutaredoxin"/>
    <property type="match status" value="1"/>
</dbReference>
<dbReference type="PANTHER" id="PTHR46679:SF1">
    <property type="entry name" value="GLUTAREDOXIN-2, MITOCHONDRIAL"/>
    <property type="match status" value="1"/>
</dbReference>
<comment type="similarity">
    <text evidence="1">Belongs to the glutaredoxin family.</text>
</comment>
<dbReference type="PROSITE" id="PS51354">
    <property type="entry name" value="GLUTAREDOXIN_2"/>
    <property type="match status" value="1"/>
</dbReference>
<dbReference type="PANTHER" id="PTHR46679">
    <property type="match status" value="1"/>
</dbReference>
<feature type="domain" description="Glutaredoxin" evidence="6">
    <location>
        <begin position="25"/>
        <end position="75"/>
    </location>
</feature>
<reference evidence="7" key="1">
    <citation type="submission" date="2019-11" db="EMBL/GenBank/DDBJ databases">
        <title>Growth characteristics of pneumococcus vary with the chemical composition of the capsule and with environmental conditions.</title>
        <authorList>
            <person name="Tothpal A."/>
            <person name="Desobry K."/>
            <person name="Joshi S."/>
            <person name="Wyllie A.L."/>
            <person name="Weinberger D.M."/>
        </authorList>
    </citation>
    <scope>NUCLEOTIDE SEQUENCE</scope>
    <source>
        <strain evidence="7">Pnumococcus10A</strain>
    </source>
</reference>
<proteinExistence type="inferred from homology"/>
<organism evidence="7 8">
    <name type="scientific">Streptococcus pneumoniae</name>
    <dbReference type="NCBI Taxonomy" id="1313"/>
    <lineage>
        <taxon>Bacteria</taxon>
        <taxon>Bacillati</taxon>
        <taxon>Bacillota</taxon>
        <taxon>Bacilli</taxon>
        <taxon>Lactobacillales</taxon>
        <taxon>Streptococcaceae</taxon>
        <taxon>Streptococcus</taxon>
    </lineage>
</organism>
<evidence type="ECO:0000313" key="8">
    <source>
        <dbReference type="Proteomes" id="UP000729182"/>
    </source>
</evidence>
<dbReference type="SUPFAM" id="SSF52833">
    <property type="entry name" value="Thioredoxin-like"/>
    <property type="match status" value="1"/>
</dbReference>
<dbReference type="AlphaFoldDB" id="A0AAW9W8L3"/>
<dbReference type="EMBL" id="WNHN01000845">
    <property type="protein sequence ID" value="MTV78275.1"/>
    <property type="molecule type" value="Genomic_DNA"/>
</dbReference>
<accession>A0AAW9W8L3</accession>
<evidence type="ECO:0000256" key="3">
    <source>
        <dbReference type="ARBA" id="ARBA00022982"/>
    </source>
</evidence>
<keyword evidence="4" id="KW-1015">Disulfide bond</keyword>
<protein>
    <recommendedName>
        <fullName evidence="6">Glutaredoxin domain-containing protein</fullName>
    </recommendedName>
</protein>
<keyword evidence="5" id="KW-0676">Redox-active center</keyword>
<evidence type="ECO:0000259" key="6">
    <source>
        <dbReference type="Pfam" id="PF00462"/>
    </source>
</evidence>
<keyword evidence="2" id="KW-0813">Transport</keyword>
<feature type="non-terminal residue" evidence="7">
    <location>
        <position position="1"/>
    </location>
</feature>
<dbReference type="InterPro" id="IPR002109">
    <property type="entry name" value="Glutaredoxin"/>
</dbReference>
<evidence type="ECO:0000256" key="1">
    <source>
        <dbReference type="ARBA" id="ARBA00007787"/>
    </source>
</evidence>
<evidence type="ECO:0000256" key="4">
    <source>
        <dbReference type="ARBA" id="ARBA00023157"/>
    </source>
</evidence>
<dbReference type="GO" id="GO:0015035">
    <property type="term" value="F:protein-disulfide reductase activity"/>
    <property type="evidence" value="ECO:0007669"/>
    <property type="project" value="TreeGrafter"/>
</dbReference>
<evidence type="ECO:0000313" key="7">
    <source>
        <dbReference type="EMBL" id="MTV78275.1"/>
    </source>
</evidence>
<feature type="non-terminal residue" evidence="7">
    <location>
        <position position="82"/>
    </location>
</feature>
<dbReference type="InterPro" id="IPR036249">
    <property type="entry name" value="Thioredoxin-like_sf"/>
</dbReference>
<dbReference type="Gene3D" id="3.40.30.10">
    <property type="entry name" value="Glutaredoxin"/>
    <property type="match status" value="1"/>
</dbReference>
<evidence type="ECO:0000256" key="5">
    <source>
        <dbReference type="ARBA" id="ARBA00023284"/>
    </source>
</evidence>